<dbReference type="OrthoDB" id="9807815at2"/>
<dbReference type="RefSeq" id="WP_124799453.1">
    <property type="nucleotide sequence ID" value="NZ_CP034170.1"/>
</dbReference>
<sequence>MNLVDRVRAVLPEKYRQFSKFLIVGGFTWVIDTGLFLILRNTILSDKVLTAKIIPVLIAMIVNYVLNREWSFAQRGGREKAHEALLFFLLNGIGLLINLVPLWISHYLLGFNLAHYSTLTVNIVDVISGSIIGTILAMAFRYWAYKKWVFPEVKDEESAHLSEGNPGSPRGTS</sequence>
<evidence type="ECO:0000256" key="5">
    <source>
        <dbReference type="ARBA" id="ARBA00023136"/>
    </source>
</evidence>
<reference evidence="8 9" key="1">
    <citation type="submission" date="2018-11" db="EMBL/GenBank/DDBJ databases">
        <authorList>
            <person name="Da X."/>
        </authorList>
    </citation>
    <scope>NUCLEOTIDE SEQUENCE [LARGE SCALE GENOMIC DNA]</scope>
    <source>
        <strain evidence="8 9">S14-144</strain>
    </source>
</reference>
<dbReference type="EMBL" id="CP034170">
    <property type="protein sequence ID" value="AZI58544.1"/>
    <property type="molecule type" value="Genomic_DNA"/>
</dbReference>
<keyword evidence="3 6" id="KW-0812">Transmembrane</keyword>
<dbReference type="GO" id="GO:0000271">
    <property type="term" value="P:polysaccharide biosynthetic process"/>
    <property type="evidence" value="ECO:0007669"/>
    <property type="project" value="InterPro"/>
</dbReference>
<dbReference type="InterPro" id="IPR007267">
    <property type="entry name" value="GtrA_DPMS_TM"/>
</dbReference>
<evidence type="ECO:0000259" key="7">
    <source>
        <dbReference type="Pfam" id="PF04138"/>
    </source>
</evidence>
<evidence type="ECO:0000256" key="6">
    <source>
        <dbReference type="SAM" id="Phobius"/>
    </source>
</evidence>
<keyword evidence="4 6" id="KW-1133">Transmembrane helix</keyword>
<protein>
    <submittedName>
        <fullName evidence="8">GtrA family protein</fullName>
    </submittedName>
</protein>
<organism evidence="8 9">
    <name type="scientific">Nakamurella antarctica</name>
    <dbReference type="NCBI Taxonomy" id="1902245"/>
    <lineage>
        <taxon>Bacteria</taxon>
        <taxon>Bacillati</taxon>
        <taxon>Actinomycetota</taxon>
        <taxon>Actinomycetes</taxon>
        <taxon>Nakamurellales</taxon>
        <taxon>Nakamurellaceae</taxon>
        <taxon>Nakamurella</taxon>
    </lineage>
</organism>
<feature type="transmembrane region" description="Helical" evidence="6">
    <location>
        <begin position="49"/>
        <end position="66"/>
    </location>
</feature>
<dbReference type="PANTHER" id="PTHR38459">
    <property type="entry name" value="PROPHAGE BACTOPRENOL-LINKED GLUCOSE TRANSLOCASE HOMOLOG"/>
    <property type="match status" value="1"/>
</dbReference>
<dbReference type="Pfam" id="PF04138">
    <property type="entry name" value="GtrA_DPMS_TM"/>
    <property type="match status" value="1"/>
</dbReference>
<dbReference type="Proteomes" id="UP000268084">
    <property type="component" value="Chromosome"/>
</dbReference>
<dbReference type="InterPro" id="IPR051401">
    <property type="entry name" value="GtrA_CellWall_Glycosyl"/>
</dbReference>
<evidence type="ECO:0000256" key="4">
    <source>
        <dbReference type="ARBA" id="ARBA00022989"/>
    </source>
</evidence>
<keyword evidence="5 6" id="KW-0472">Membrane</keyword>
<comment type="subcellular location">
    <subcellularLocation>
        <location evidence="1">Membrane</location>
        <topology evidence="1">Multi-pass membrane protein</topology>
    </subcellularLocation>
</comment>
<gene>
    <name evidence="8" type="ORF">EH165_10790</name>
</gene>
<evidence type="ECO:0000313" key="8">
    <source>
        <dbReference type="EMBL" id="AZI58544.1"/>
    </source>
</evidence>
<evidence type="ECO:0000256" key="2">
    <source>
        <dbReference type="ARBA" id="ARBA00009399"/>
    </source>
</evidence>
<evidence type="ECO:0000256" key="3">
    <source>
        <dbReference type="ARBA" id="ARBA00022692"/>
    </source>
</evidence>
<feature type="transmembrane region" description="Helical" evidence="6">
    <location>
        <begin position="21"/>
        <end position="43"/>
    </location>
</feature>
<dbReference type="AlphaFoldDB" id="A0A3G8ZVQ5"/>
<feature type="transmembrane region" description="Helical" evidence="6">
    <location>
        <begin position="86"/>
        <end position="109"/>
    </location>
</feature>
<reference evidence="8 9" key="2">
    <citation type="submission" date="2018-12" db="EMBL/GenBank/DDBJ databases">
        <title>Nakamurella antarcticus sp. nov., isolated from Antarctica South Shetland Islands soil.</title>
        <authorList>
            <person name="Peng F."/>
        </authorList>
    </citation>
    <scope>NUCLEOTIDE SEQUENCE [LARGE SCALE GENOMIC DNA]</scope>
    <source>
        <strain evidence="8 9">S14-144</strain>
    </source>
</reference>
<dbReference type="PANTHER" id="PTHR38459:SF1">
    <property type="entry name" value="PROPHAGE BACTOPRENOL-LINKED GLUCOSE TRANSLOCASE HOMOLOG"/>
    <property type="match status" value="1"/>
</dbReference>
<feature type="domain" description="GtrA/DPMS transmembrane" evidence="7">
    <location>
        <begin position="20"/>
        <end position="150"/>
    </location>
</feature>
<proteinExistence type="inferred from homology"/>
<evidence type="ECO:0000256" key="1">
    <source>
        <dbReference type="ARBA" id="ARBA00004141"/>
    </source>
</evidence>
<keyword evidence="9" id="KW-1185">Reference proteome</keyword>
<accession>A0A3G8ZVQ5</accession>
<dbReference type="KEGG" id="nak:EH165_10790"/>
<evidence type="ECO:0000313" key="9">
    <source>
        <dbReference type="Proteomes" id="UP000268084"/>
    </source>
</evidence>
<feature type="transmembrane region" description="Helical" evidence="6">
    <location>
        <begin position="121"/>
        <end position="144"/>
    </location>
</feature>
<comment type="similarity">
    <text evidence="2">Belongs to the GtrA family.</text>
</comment>
<name>A0A3G8ZVQ5_9ACTN</name>
<dbReference type="GO" id="GO:0005886">
    <property type="term" value="C:plasma membrane"/>
    <property type="evidence" value="ECO:0007669"/>
    <property type="project" value="TreeGrafter"/>
</dbReference>